<evidence type="ECO:0000313" key="1">
    <source>
        <dbReference type="EMBL" id="OIQ63440.1"/>
    </source>
</evidence>
<name>A0A1J5NYX5_9ZZZZ</name>
<sequence>MARWNSAWNAAVSIFSPPTVATQLGGPIRRNRSLLMPHPTNDTAITTKNIRATQDSVYFRN</sequence>
<gene>
    <name evidence="1" type="ORF">GALL_550190</name>
</gene>
<comment type="caution">
    <text evidence="1">The sequence shown here is derived from an EMBL/GenBank/DDBJ whole genome shotgun (WGS) entry which is preliminary data.</text>
</comment>
<accession>A0A1J5NYX5</accession>
<dbReference type="AlphaFoldDB" id="A0A1J5NYX5"/>
<proteinExistence type="predicted"/>
<protein>
    <submittedName>
        <fullName evidence="1">Uncharacterized protein</fullName>
    </submittedName>
</protein>
<dbReference type="EMBL" id="MLJW01009006">
    <property type="protein sequence ID" value="OIQ63440.1"/>
    <property type="molecule type" value="Genomic_DNA"/>
</dbReference>
<organism evidence="1">
    <name type="scientific">mine drainage metagenome</name>
    <dbReference type="NCBI Taxonomy" id="410659"/>
    <lineage>
        <taxon>unclassified sequences</taxon>
        <taxon>metagenomes</taxon>
        <taxon>ecological metagenomes</taxon>
    </lineage>
</organism>
<reference evidence="1" key="1">
    <citation type="submission" date="2016-10" db="EMBL/GenBank/DDBJ databases">
        <title>Sequence of Gallionella enrichment culture.</title>
        <authorList>
            <person name="Poehlein A."/>
            <person name="Muehling M."/>
            <person name="Daniel R."/>
        </authorList>
    </citation>
    <scope>NUCLEOTIDE SEQUENCE</scope>
</reference>